<name>A0A1F6ASC3_9BACT</name>
<dbReference type="EMBL" id="MFJR01000006">
    <property type="protein sequence ID" value="OGG27197.1"/>
    <property type="molecule type" value="Genomic_DNA"/>
</dbReference>
<dbReference type="PANTHER" id="PTHR43943">
    <property type="entry name" value="DEHYDROGENASE/REDUCTASE (SDR FAMILY) MEMBER 4"/>
    <property type="match status" value="1"/>
</dbReference>
<reference evidence="3 4" key="1">
    <citation type="journal article" date="2016" name="Nat. Commun.">
        <title>Thousands of microbial genomes shed light on interconnected biogeochemical processes in an aquifer system.</title>
        <authorList>
            <person name="Anantharaman K."/>
            <person name="Brown C.T."/>
            <person name="Hug L.A."/>
            <person name="Sharon I."/>
            <person name="Castelle C.J."/>
            <person name="Probst A.J."/>
            <person name="Thomas B.C."/>
            <person name="Singh A."/>
            <person name="Wilkins M.J."/>
            <person name="Karaoz U."/>
            <person name="Brodie E.L."/>
            <person name="Williams K.H."/>
            <person name="Hubbard S.S."/>
            <person name="Banfield J.F."/>
        </authorList>
    </citation>
    <scope>NUCLEOTIDE SEQUENCE [LARGE SCALE GENOMIC DNA]</scope>
</reference>
<dbReference type="Proteomes" id="UP000176609">
    <property type="component" value="Unassembled WGS sequence"/>
</dbReference>
<dbReference type="CDD" id="cd05233">
    <property type="entry name" value="SDR_c"/>
    <property type="match status" value="1"/>
</dbReference>
<dbReference type="AlphaFoldDB" id="A0A1F6ASC3"/>
<protein>
    <recommendedName>
        <fullName evidence="5">Dehydrogenase</fullName>
    </recommendedName>
</protein>
<evidence type="ECO:0000256" key="2">
    <source>
        <dbReference type="RuleBase" id="RU000363"/>
    </source>
</evidence>
<proteinExistence type="inferred from homology"/>
<dbReference type="PRINTS" id="PR00080">
    <property type="entry name" value="SDRFAMILY"/>
</dbReference>
<accession>A0A1F6ASC3</accession>
<gene>
    <name evidence="3" type="ORF">A2960_03215</name>
</gene>
<evidence type="ECO:0000313" key="4">
    <source>
        <dbReference type="Proteomes" id="UP000176609"/>
    </source>
</evidence>
<evidence type="ECO:0000256" key="1">
    <source>
        <dbReference type="ARBA" id="ARBA00006484"/>
    </source>
</evidence>
<dbReference type="PANTHER" id="PTHR43943:SF2">
    <property type="entry name" value="DEHYDROGENASE_REDUCTASE 4"/>
    <property type="match status" value="1"/>
</dbReference>
<dbReference type="Pfam" id="PF00106">
    <property type="entry name" value="adh_short"/>
    <property type="match status" value="1"/>
</dbReference>
<dbReference type="Gene3D" id="3.40.50.720">
    <property type="entry name" value="NAD(P)-binding Rossmann-like Domain"/>
    <property type="match status" value="1"/>
</dbReference>
<dbReference type="PRINTS" id="PR00081">
    <property type="entry name" value="GDHRDH"/>
</dbReference>
<evidence type="ECO:0000313" key="3">
    <source>
        <dbReference type="EMBL" id="OGG27197.1"/>
    </source>
</evidence>
<dbReference type="InterPro" id="IPR002347">
    <property type="entry name" value="SDR_fam"/>
</dbReference>
<evidence type="ECO:0008006" key="5">
    <source>
        <dbReference type="Google" id="ProtNLM"/>
    </source>
</evidence>
<sequence>MLYGKKAIITGGVRGIGFIIASELVKQGAKVVICSRSKKEIYSALVLLNKKKKSAFGITADVSDYDSCQKLVFYSLKTLGSIDILINNAGIYGPIGKLEKNDHLLWRQTIQTNLMGALYSSKLVIPTMKKQKSGKIINLAGKGIGGVEVPPRFSAYITSKTAIAGLTECLSQELSEYNIQVNCISPGGVYTALIDYLISSGPDKAGSRAYAKALEIKKNSKASSTRLVKLISFLCSKYSNHLTGRLISSKWDSVEKLKKADKLSPNLYKLRRIDGKLFYEK</sequence>
<organism evidence="3 4">
    <name type="scientific">Candidatus Gottesmanbacteria bacterium RIFCSPLOWO2_01_FULL_39_12b</name>
    <dbReference type="NCBI Taxonomy" id="1798388"/>
    <lineage>
        <taxon>Bacteria</taxon>
        <taxon>Candidatus Gottesmaniibacteriota</taxon>
    </lineage>
</organism>
<dbReference type="FunFam" id="3.40.50.720:FF:000084">
    <property type="entry name" value="Short-chain dehydrogenase reductase"/>
    <property type="match status" value="1"/>
</dbReference>
<comment type="similarity">
    <text evidence="1 2">Belongs to the short-chain dehydrogenases/reductases (SDR) family.</text>
</comment>
<dbReference type="SUPFAM" id="SSF51735">
    <property type="entry name" value="NAD(P)-binding Rossmann-fold domains"/>
    <property type="match status" value="1"/>
</dbReference>
<dbReference type="InterPro" id="IPR036291">
    <property type="entry name" value="NAD(P)-bd_dom_sf"/>
</dbReference>
<comment type="caution">
    <text evidence="3">The sequence shown here is derived from an EMBL/GenBank/DDBJ whole genome shotgun (WGS) entry which is preliminary data.</text>
</comment>